<proteinExistence type="predicted"/>
<accession>A0ABP4WH91</accession>
<gene>
    <name evidence="2" type="ORF">GCM10009767_12370</name>
</gene>
<feature type="region of interest" description="Disordered" evidence="1">
    <location>
        <begin position="117"/>
        <end position="169"/>
    </location>
</feature>
<feature type="compositionally biased region" description="Low complexity" evidence="1">
    <location>
        <begin position="1"/>
        <end position="22"/>
    </location>
</feature>
<dbReference type="EMBL" id="BAAAOA010000014">
    <property type="protein sequence ID" value="GAA1754660.1"/>
    <property type="molecule type" value="Genomic_DNA"/>
</dbReference>
<dbReference type="Proteomes" id="UP001501204">
    <property type="component" value="Unassembled WGS sequence"/>
</dbReference>
<name>A0ABP4WH91_9MICC</name>
<evidence type="ECO:0000256" key="1">
    <source>
        <dbReference type="SAM" id="MobiDB-lite"/>
    </source>
</evidence>
<reference evidence="3" key="1">
    <citation type="journal article" date="2019" name="Int. J. Syst. Evol. Microbiol.">
        <title>The Global Catalogue of Microorganisms (GCM) 10K type strain sequencing project: providing services to taxonomists for standard genome sequencing and annotation.</title>
        <authorList>
            <consortium name="The Broad Institute Genomics Platform"/>
            <consortium name="The Broad Institute Genome Sequencing Center for Infectious Disease"/>
            <person name="Wu L."/>
            <person name="Ma J."/>
        </authorList>
    </citation>
    <scope>NUCLEOTIDE SEQUENCE [LARGE SCALE GENOMIC DNA]</scope>
    <source>
        <strain evidence="3">JCM 14735</strain>
    </source>
</reference>
<protein>
    <submittedName>
        <fullName evidence="2">Uncharacterized protein</fullName>
    </submittedName>
</protein>
<feature type="region of interest" description="Disordered" evidence="1">
    <location>
        <begin position="1"/>
        <end position="31"/>
    </location>
</feature>
<organism evidence="2 3">
    <name type="scientific">Kocuria aegyptia</name>
    <dbReference type="NCBI Taxonomy" id="330943"/>
    <lineage>
        <taxon>Bacteria</taxon>
        <taxon>Bacillati</taxon>
        <taxon>Actinomycetota</taxon>
        <taxon>Actinomycetes</taxon>
        <taxon>Micrococcales</taxon>
        <taxon>Micrococcaceae</taxon>
        <taxon>Kocuria</taxon>
    </lineage>
</organism>
<comment type="caution">
    <text evidence="2">The sequence shown here is derived from an EMBL/GenBank/DDBJ whole genome shotgun (WGS) entry which is preliminary data.</text>
</comment>
<keyword evidence="3" id="KW-1185">Reference proteome</keyword>
<evidence type="ECO:0000313" key="3">
    <source>
        <dbReference type="Proteomes" id="UP001501204"/>
    </source>
</evidence>
<sequence length="169" mass="16883">MIDAHGSPVPGEPVSGPAGARAPGEERGGTVTISGPWVLHYSWGCTDDYGRVTFAFNPDGTFSGGGFSGAWRQHDGTLLLRFADGPAQYGGTVTGSAGTGAMSSFDGSPGGCWYLVRQGPGGRPESVDSSAGQPADVAGRRLDSVGTAPGEPGSTGTAPGELDAAGNRI</sequence>
<evidence type="ECO:0000313" key="2">
    <source>
        <dbReference type="EMBL" id="GAA1754660.1"/>
    </source>
</evidence>